<organism evidence="2 3">
    <name type="scientific">Solitalea canadensis (strain ATCC 29591 / DSM 3403 / JCM 21819 / LMG 8368 / NBRC 15130 / NCIMB 12057 / USAM 9D)</name>
    <name type="common">Flexibacter canadensis</name>
    <dbReference type="NCBI Taxonomy" id="929556"/>
    <lineage>
        <taxon>Bacteria</taxon>
        <taxon>Pseudomonadati</taxon>
        <taxon>Bacteroidota</taxon>
        <taxon>Sphingobacteriia</taxon>
        <taxon>Sphingobacteriales</taxon>
        <taxon>Sphingobacteriaceae</taxon>
        <taxon>Solitalea</taxon>
    </lineage>
</organism>
<proteinExistence type="predicted"/>
<evidence type="ECO:0000313" key="2">
    <source>
        <dbReference type="EMBL" id="AFD08101.1"/>
    </source>
</evidence>
<feature type="chain" id="PRO_5003614647" evidence="1">
    <location>
        <begin position="35"/>
        <end position="659"/>
    </location>
</feature>
<dbReference type="KEGG" id="scn:Solca_3085"/>
<protein>
    <submittedName>
        <fullName evidence="2">Uncharacterized protein</fullName>
    </submittedName>
</protein>
<dbReference type="HOGENOM" id="CLU_416123_0_0_10"/>
<dbReference type="eggNOG" id="COG3209">
    <property type="taxonomic scope" value="Bacteria"/>
</dbReference>
<dbReference type="AlphaFoldDB" id="H8KWI3"/>
<reference evidence="2" key="1">
    <citation type="submission" date="2012-02" db="EMBL/GenBank/DDBJ databases">
        <title>The complete genome of Solitalea canadensis DSM 3403.</title>
        <authorList>
            <consortium name="US DOE Joint Genome Institute (JGI-PGF)"/>
            <person name="Lucas S."/>
            <person name="Copeland A."/>
            <person name="Lapidus A."/>
            <person name="Glavina del Rio T."/>
            <person name="Dalin E."/>
            <person name="Tice H."/>
            <person name="Bruce D."/>
            <person name="Goodwin L."/>
            <person name="Pitluck S."/>
            <person name="Peters L."/>
            <person name="Ovchinnikova G."/>
            <person name="Lu M."/>
            <person name="Kyrpides N."/>
            <person name="Mavromatis K."/>
            <person name="Ivanova N."/>
            <person name="Brettin T."/>
            <person name="Detter J.C."/>
            <person name="Han C."/>
            <person name="Larimer F."/>
            <person name="Land M."/>
            <person name="Hauser L."/>
            <person name="Markowitz V."/>
            <person name="Cheng J.-F."/>
            <person name="Hugenholtz P."/>
            <person name="Woyke T."/>
            <person name="Wu D."/>
            <person name="Spring S."/>
            <person name="Schroeder M."/>
            <person name="Kopitz M."/>
            <person name="Brambilla E."/>
            <person name="Klenk H.-P."/>
            <person name="Eisen J.A."/>
        </authorList>
    </citation>
    <scope>NUCLEOTIDE SEQUENCE</scope>
    <source>
        <strain evidence="2">DSM 3403</strain>
    </source>
</reference>
<feature type="signal peptide" evidence="1">
    <location>
        <begin position="1"/>
        <end position="34"/>
    </location>
</feature>
<evidence type="ECO:0000313" key="3">
    <source>
        <dbReference type="Proteomes" id="UP000007590"/>
    </source>
</evidence>
<evidence type="ECO:0000256" key="1">
    <source>
        <dbReference type="SAM" id="SignalP"/>
    </source>
</evidence>
<name>H8KWI3_SOLCM</name>
<dbReference type="Proteomes" id="UP000007590">
    <property type="component" value="Chromosome"/>
</dbReference>
<dbReference type="EMBL" id="CP003349">
    <property type="protein sequence ID" value="AFD08101.1"/>
    <property type="molecule type" value="Genomic_DNA"/>
</dbReference>
<gene>
    <name evidence="2" type="ordered locus">Solca_3085</name>
</gene>
<sequence length="659" mass="74828">MNCKINPKMFHFLNTLIKLKLLVFLALFPLTSNAQYIQSDNVPKINLPSANAASLGQYGQVPVSLFNGLAQTSIPFYTIKVDNVTLPIELNYHASGIKPDNHPGWVGLGWNLTSGGTITRVINNGTDEFYTENDLRSYYYHYSDIDRADWFSGSGNLVRYTSVTPPSVLPNPDEFIFSFGPFSGSFFWDHTGHWRVRTSQPDYFKIEVTLKDNFVLKGQTNCPDVVLKKIFHEFIITADDGTKYFFGGTPESIEFTRGQYETAGNYNENIIANSWQLTKVITPSGKEISLKYERDGINISFTNTSILASYTMGGVERKPTIDLKNVTISITNPSYLSEIETPTEKIKFYRSKSTELKFDHPAGLANTDYTHYADIAGYGGYETKNFDRWLKLDSIAINSVFNNRLLKKVKFTYTNDVTKRLMLTSLKESNKNSYTFVYDPTPLPSYNSRKVDHWGYYHGGADYFDNTRPSTSYTKSDVVPYTLSREPNPAFMQAGILKEIKYPTGGYTKFDYEANTYSTIATKHPFGLDTLLINKYAGGLRIKKITHQDSNRDSLIVKTYSYVKNYKSGGSLSSGILAGYPQYLDEGSFLYGSDWINYWFWRDQFIGPLNNTNGNHVTYTEVTKQALTEALWSINFPIMTRLATGISPLQELFILRVMF</sequence>
<accession>H8KWI3</accession>
<dbReference type="STRING" id="929556.Solca_3085"/>
<keyword evidence="1" id="KW-0732">Signal</keyword>
<keyword evidence="3" id="KW-1185">Reference proteome</keyword>